<dbReference type="InterPro" id="IPR036866">
    <property type="entry name" value="RibonucZ/Hydroxyglut_hydro"/>
</dbReference>
<dbReference type="GO" id="GO:0016787">
    <property type="term" value="F:hydrolase activity"/>
    <property type="evidence" value="ECO:0007669"/>
    <property type="project" value="UniProtKB-KW"/>
</dbReference>
<dbReference type="GO" id="GO:0017001">
    <property type="term" value="P:antibiotic catabolic process"/>
    <property type="evidence" value="ECO:0007669"/>
    <property type="project" value="UniProtKB-ARBA"/>
</dbReference>
<keyword evidence="3" id="KW-0378">Hydrolase</keyword>
<organism evidence="3 4">
    <name type="scientific">Marinobacter salinexigens</name>
    <dbReference type="NCBI Taxonomy" id="2919747"/>
    <lineage>
        <taxon>Bacteria</taxon>
        <taxon>Pseudomonadati</taxon>
        <taxon>Pseudomonadota</taxon>
        <taxon>Gammaproteobacteria</taxon>
        <taxon>Pseudomonadales</taxon>
        <taxon>Marinobacteraceae</taxon>
        <taxon>Marinobacter</taxon>
    </lineage>
</organism>
<evidence type="ECO:0000259" key="2">
    <source>
        <dbReference type="SMART" id="SM00849"/>
    </source>
</evidence>
<evidence type="ECO:0000313" key="3">
    <source>
        <dbReference type="EMBL" id="KAA1172334.1"/>
    </source>
</evidence>
<reference evidence="3 4" key="1">
    <citation type="submission" date="2019-08" db="EMBL/GenBank/DDBJ databases">
        <title>Marinobacter ZYF650 sp. nov., a marine bacterium isolated from seawater of the Mariana trench.</title>
        <authorList>
            <person name="Ahmad W."/>
        </authorList>
    </citation>
    <scope>NUCLEOTIDE SEQUENCE [LARGE SCALE GENOMIC DNA]</scope>
    <source>
        <strain evidence="3 4">ZYF650</strain>
    </source>
</reference>
<gene>
    <name evidence="3" type="ORF">FWJ25_14160</name>
</gene>
<sequence>MPARRRLVLSELAEKAHRVVQSPEPAGLVEVAPNLFWSRIPLPGKLNHINVWLFRDDDGLTVVDSGMYNPAAEDAWRSVLAEFGGLPLKRVIATHLHIDHIGMAGWLMEQGASEFWMTRQEYLTCRLHAAQAEDESEVQAYCDFQRASGWPEQAIDGYGNNLRNRAASIYRFPKSYRRLEEGQELVLGGHRFRVVTGNGHSPEHACLYSEESRLLISGDQVLPGISSNISVMHAEPEANPMADWLSSLQKLKREIPADVLVLPAHQQCFEGLHARIDELADNQERALARLRQALKREPKRVVDLFEVLFGRDIGHDNLLIFSLATGETLACLNYLMNLAEVERVTGPDGVWQYRSLKA</sequence>
<dbReference type="EMBL" id="VTUU01000007">
    <property type="protein sequence ID" value="KAA1172334.1"/>
    <property type="molecule type" value="Genomic_DNA"/>
</dbReference>
<dbReference type="Gene3D" id="3.60.15.10">
    <property type="entry name" value="Ribonuclease Z/Hydroxyacylglutathione hydrolase-like"/>
    <property type="match status" value="1"/>
</dbReference>
<dbReference type="InterPro" id="IPR001279">
    <property type="entry name" value="Metallo-B-lactamas"/>
</dbReference>
<evidence type="ECO:0000256" key="1">
    <source>
        <dbReference type="ARBA" id="ARBA00005250"/>
    </source>
</evidence>
<feature type="domain" description="Metallo-beta-lactamase" evidence="2">
    <location>
        <begin position="48"/>
        <end position="265"/>
    </location>
</feature>
<dbReference type="Proteomes" id="UP000323161">
    <property type="component" value="Unassembled WGS sequence"/>
</dbReference>
<keyword evidence="4" id="KW-1185">Reference proteome</keyword>
<dbReference type="AlphaFoldDB" id="A0A5B0VD13"/>
<dbReference type="SMART" id="SM00849">
    <property type="entry name" value="Lactamase_B"/>
    <property type="match status" value="1"/>
</dbReference>
<evidence type="ECO:0000313" key="4">
    <source>
        <dbReference type="Proteomes" id="UP000323161"/>
    </source>
</evidence>
<dbReference type="InterPro" id="IPR050855">
    <property type="entry name" value="NDM-1-like"/>
</dbReference>
<accession>A0A5B0VD13</accession>
<dbReference type="SUPFAM" id="SSF56281">
    <property type="entry name" value="Metallo-hydrolase/oxidoreductase"/>
    <property type="match status" value="1"/>
</dbReference>
<comment type="caution">
    <text evidence="3">The sequence shown here is derived from an EMBL/GenBank/DDBJ whole genome shotgun (WGS) entry which is preliminary data.</text>
</comment>
<protein>
    <submittedName>
        <fullName evidence="3">MBL fold metallo-hydrolase</fullName>
    </submittedName>
</protein>
<dbReference type="PANTHER" id="PTHR42951:SF4">
    <property type="entry name" value="ACYL-COENZYME A THIOESTERASE MBLAC2"/>
    <property type="match status" value="1"/>
</dbReference>
<dbReference type="PANTHER" id="PTHR42951">
    <property type="entry name" value="METALLO-BETA-LACTAMASE DOMAIN-CONTAINING"/>
    <property type="match status" value="1"/>
</dbReference>
<comment type="similarity">
    <text evidence="1">Belongs to the metallo-beta-lactamase superfamily. Class-B beta-lactamase family.</text>
</comment>
<name>A0A5B0VD13_9GAMM</name>
<dbReference type="Pfam" id="PF00753">
    <property type="entry name" value="Lactamase_B"/>
    <property type="match status" value="1"/>
</dbReference>
<proteinExistence type="inferred from homology"/>